<name>E3ZPB7_LISSE</name>
<reference evidence="1" key="1">
    <citation type="journal article" date="2010" name="Microbiol. Resour. Announc.">
        <title>Comparative genomics of the bacterial genus Listeria: Genome evolution is characterized by limited gene acquisition and limited gene loss.</title>
        <authorList>
            <person name="den Bakker H.C."/>
            <person name="Cummings C.A."/>
            <person name="Ferreira V."/>
            <person name="Vatta P."/>
            <person name="Orsi R.H."/>
            <person name="Degoricija L."/>
            <person name="Barker M."/>
            <person name="Petrauskene O."/>
            <person name="Furtado M.R."/>
            <person name="Wiedmann M."/>
        </authorList>
    </citation>
    <scope>NUCLEOTIDE SEQUENCE [LARGE SCALE GENOMIC DNA]</scope>
    <source>
        <strain evidence="1">FSL N1-067</strain>
    </source>
</reference>
<gene>
    <name evidence="1" type="ORF">NT03LS_1297</name>
</gene>
<sequence>MIHLTGQAVGNRIIKLVENGIIRKFSVEIEYPKTQFIRVFMDRNNFSDFE</sequence>
<comment type="caution">
    <text evidence="1">The sequence shown here is derived from an EMBL/GenBank/DDBJ whole genome shotgun (WGS) entry which is preliminary data.</text>
</comment>
<accession>E3ZPB7</accession>
<protein>
    <submittedName>
        <fullName evidence="1">HTH-type transcriptional regulator LrpB</fullName>
    </submittedName>
</protein>
<dbReference type="Proteomes" id="UP000004302">
    <property type="component" value="Chromosome"/>
</dbReference>
<dbReference type="EMBL" id="ADXJ01000530">
    <property type="protein sequence ID" value="EFS00527.1"/>
    <property type="molecule type" value="Genomic_DNA"/>
</dbReference>
<evidence type="ECO:0000313" key="1">
    <source>
        <dbReference type="EMBL" id="EFS00527.1"/>
    </source>
</evidence>
<proteinExistence type="predicted"/>
<dbReference type="AlphaFoldDB" id="E3ZPB7"/>
<dbReference type="PATRIC" id="fig|702453.3.peg.1045"/>
<organism evidence="1">
    <name type="scientific">Listeria seeligeri FSL N1-067</name>
    <dbReference type="NCBI Taxonomy" id="702453"/>
    <lineage>
        <taxon>Bacteria</taxon>
        <taxon>Bacillati</taxon>
        <taxon>Bacillota</taxon>
        <taxon>Bacilli</taxon>
        <taxon>Bacillales</taxon>
        <taxon>Listeriaceae</taxon>
        <taxon>Listeria</taxon>
    </lineage>
</organism>
<dbReference type="HOGENOM" id="CLU_3119461_0_0_9"/>